<name>A0A2S4PN24_9PEZI</name>
<dbReference type="STRING" id="225359.A0A2S4PN24"/>
<comment type="caution">
    <text evidence="1">The sequence shown here is derived from an EMBL/GenBank/DDBJ whole genome shotgun (WGS) entry which is preliminary data.</text>
</comment>
<keyword evidence="2" id="KW-1185">Reference proteome</keyword>
<gene>
    <name evidence="1" type="ORF">EPUL_004675</name>
</gene>
<dbReference type="AlphaFoldDB" id="A0A2S4PN24"/>
<accession>A0A2S4PN24</accession>
<reference evidence="1 2" key="1">
    <citation type="submission" date="2017-10" db="EMBL/GenBank/DDBJ databases">
        <title>Development of genomic resources for the powdery mildew, Erysiphe pulchra.</title>
        <authorList>
            <person name="Wadl P.A."/>
            <person name="Mack B.M."/>
            <person name="Moore G."/>
            <person name="Beltz S.B."/>
        </authorList>
    </citation>
    <scope>NUCLEOTIDE SEQUENCE [LARGE SCALE GENOMIC DNA]</scope>
    <source>
        <strain evidence="1">Cflorida</strain>
    </source>
</reference>
<evidence type="ECO:0000313" key="1">
    <source>
        <dbReference type="EMBL" id="POS83447.1"/>
    </source>
</evidence>
<protein>
    <submittedName>
        <fullName evidence="1">Uncharacterized protein</fullName>
    </submittedName>
</protein>
<proteinExistence type="predicted"/>
<dbReference type="Proteomes" id="UP000237438">
    <property type="component" value="Unassembled WGS sequence"/>
</dbReference>
<sequence>MIDTGASSKSTADYSQFLAFQKISNAQLDPTTYSMISVQLGIGSTTSIGSVMRQGNNADITVLLKDENGLNKFKESRQIEILGLIEKGVFKTVKFDEVPAGTRLLDARFFDEIKHKGTDKAFEKSRLVVQAYNDREKGVVLTQSPTIQRINQRLIFCIATLMQTNDVNLYLREISQAYVQSITKLNRNFYIKPPQVLKEELGLAKDTVLKVVKPLYGVSEDGNHWGELTNDRPIKYNGCVIQKSGSTIELTQKQQCKNLKLVFIESSSTTSSRGAIRTGLTTKEQYVAQRARGAYVDSMCQSGASSTLSFAAQVTNPNSEDIKALNNQ</sequence>
<evidence type="ECO:0000313" key="2">
    <source>
        <dbReference type="Proteomes" id="UP000237438"/>
    </source>
</evidence>
<dbReference type="EMBL" id="PEDP01001577">
    <property type="protein sequence ID" value="POS83447.1"/>
    <property type="molecule type" value="Genomic_DNA"/>
</dbReference>
<organism evidence="1 2">
    <name type="scientific">Erysiphe pulchra</name>
    <dbReference type="NCBI Taxonomy" id="225359"/>
    <lineage>
        <taxon>Eukaryota</taxon>
        <taxon>Fungi</taxon>
        <taxon>Dikarya</taxon>
        <taxon>Ascomycota</taxon>
        <taxon>Pezizomycotina</taxon>
        <taxon>Leotiomycetes</taxon>
        <taxon>Erysiphales</taxon>
        <taxon>Erysiphaceae</taxon>
        <taxon>Erysiphe</taxon>
    </lineage>
</organism>
<dbReference type="OrthoDB" id="3562262at2759"/>